<feature type="region of interest" description="Disordered" evidence="1">
    <location>
        <begin position="248"/>
        <end position="291"/>
    </location>
</feature>
<keyword evidence="4" id="KW-1185">Reference proteome</keyword>
<dbReference type="SMART" id="SM00353">
    <property type="entry name" value="HLH"/>
    <property type="match status" value="1"/>
</dbReference>
<dbReference type="InterPro" id="IPR011598">
    <property type="entry name" value="bHLH_dom"/>
</dbReference>
<dbReference type="VEuPathDB" id="FungiDB:ASPZODRAFT_70237"/>
<protein>
    <recommendedName>
        <fullName evidence="2">BHLH domain-containing protein</fullName>
    </recommendedName>
</protein>
<dbReference type="GeneID" id="34616116"/>
<feature type="region of interest" description="Disordered" evidence="1">
    <location>
        <begin position="655"/>
        <end position="693"/>
    </location>
</feature>
<dbReference type="Gene3D" id="4.10.280.10">
    <property type="entry name" value="Helix-loop-helix DNA-binding domain"/>
    <property type="match status" value="1"/>
</dbReference>
<feature type="compositionally biased region" description="Polar residues" evidence="1">
    <location>
        <begin position="659"/>
        <end position="693"/>
    </location>
</feature>
<feature type="region of interest" description="Disordered" evidence="1">
    <location>
        <begin position="1"/>
        <end position="21"/>
    </location>
</feature>
<dbReference type="FunFam" id="4.10.280.10:FF:000099">
    <property type="entry name" value="Myc-family transcription factor"/>
    <property type="match status" value="1"/>
</dbReference>
<feature type="compositionally biased region" description="Low complexity" evidence="1">
    <location>
        <begin position="333"/>
        <end position="342"/>
    </location>
</feature>
<evidence type="ECO:0000256" key="1">
    <source>
        <dbReference type="SAM" id="MobiDB-lite"/>
    </source>
</evidence>
<sequence>MDQGGSLPWPEQLHEQSLIPGPSDEDFTHFLEFGMNFADIEGHERQQRSLPNAAVTMPTTTAEELVRMETVPTSHPSPFGQMMGGLSLEMQQRAAHSQPQQAQMHPAYSNPGMTPGFYAQEPPPHSHPPSQQQHYASGQTIIPPTPNSIELHGGAARFTQRVEESQDMYDRYAHINEEQALYTPLISPAMTPLETQFRLPEYTIPGEYFTPLTSPALEAQNPGANGYPFARQVSDVGFVPSPVDVNPIPVSSAPSSPGILRKHRRQPSTNKRLTNRGAKQSPLVRPQSRKKSLLNINEDILGGLVQEPGSSRIAANSGSSLRYGSNESSGQDSVSPEPLSEPLMPPPALPQSRPSPAIVPQTAATRSNEAATPATLMRIQRTPLVQSSPTQFSGQAGLISEETHDDIMEDIVLPEAATPAIQPRPKLARIETTMATESASPIISASVTPSIESRSGFVGDRTPGSVAPSPRTLAMPSPSGPVAKKSDSLKPGMSRKRQSMSSSQMSPPLRPKISPSIQPSVRGDGITSEASALYLASKSNYQHILDGTLLPGVSYPDTLAENLSSKRTNHKLAEQGRRNRINNALKEIEALLPPGFATSRSAKESGSCTPKAEKDKEKEKSSNQAISKASTVEMAIDYIKALKQELDEAREKLKVAEAQLQNQPQKSSTPAQADSDTANNQANLEVSMQNATY</sequence>
<feature type="region of interest" description="Disordered" evidence="1">
    <location>
        <begin position="453"/>
        <end position="524"/>
    </location>
</feature>
<feature type="compositionally biased region" description="Polar residues" evidence="1">
    <location>
        <begin position="598"/>
        <end position="608"/>
    </location>
</feature>
<organism evidence="3 4">
    <name type="scientific">Penicilliopsis zonata CBS 506.65</name>
    <dbReference type="NCBI Taxonomy" id="1073090"/>
    <lineage>
        <taxon>Eukaryota</taxon>
        <taxon>Fungi</taxon>
        <taxon>Dikarya</taxon>
        <taxon>Ascomycota</taxon>
        <taxon>Pezizomycotina</taxon>
        <taxon>Eurotiomycetes</taxon>
        <taxon>Eurotiomycetidae</taxon>
        <taxon>Eurotiales</taxon>
        <taxon>Aspergillaceae</taxon>
        <taxon>Penicilliopsis</taxon>
    </lineage>
</organism>
<dbReference type="OrthoDB" id="5344169at2759"/>
<reference evidence="4" key="1">
    <citation type="journal article" date="2017" name="Genome Biol.">
        <title>Comparative genomics reveals high biological diversity and specific adaptations in the industrially and medically important fungal genus Aspergillus.</title>
        <authorList>
            <person name="de Vries R.P."/>
            <person name="Riley R."/>
            <person name="Wiebenga A."/>
            <person name="Aguilar-Osorio G."/>
            <person name="Amillis S."/>
            <person name="Uchima C.A."/>
            <person name="Anderluh G."/>
            <person name="Asadollahi M."/>
            <person name="Askin M."/>
            <person name="Barry K."/>
            <person name="Battaglia E."/>
            <person name="Bayram O."/>
            <person name="Benocci T."/>
            <person name="Braus-Stromeyer S.A."/>
            <person name="Caldana C."/>
            <person name="Canovas D."/>
            <person name="Cerqueira G.C."/>
            <person name="Chen F."/>
            <person name="Chen W."/>
            <person name="Choi C."/>
            <person name="Clum A."/>
            <person name="Dos Santos R.A."/>
            <person name="Damasio A.R."/>
            <person name="Diallinas G."/>
            <person name="Emri T."/>
            <person name="Fekete E."/>
            <person name="Flipphi M."/>
            <person name="Freyberg S."/>
            <person name="Gallo A."/>
            <person name="Gournas C."/>
            <person name="Habgood R."/>
            <person name="Hainaut M."/>
            <person name="Harispe M.L."/>
            <person name="Henrissat B."/>
            <person name="Hilden K.S."/>
            <person name="Hope R."/>
            <person name="Hossain A."/>
            <person name="Karabika E."/>
            <person name="Karaffa L."/>
            <person name="Karanyi Z."/>
            <person name="Krasevec N."/>
            <person name="Kuo A."/>
            <person name="Kusch H."/>
            <person name="LaButti K."/>
            <person name="Lagendijk E.L."/>
            <person name="Lapidus A."/>
            <person name="Levasseur A."/>
            <person name="Lindquist E."/>
            <person name="Lipzen A."/>
            <person name="Logrieco A.F."/>
            <person name="MacCabe A."/>
            <person name="Maekelae M.R."/>
            <person name="Malavazi I."/>
            <person name="Melin P."/>
            <person name="Meyer V."/>
            <person name="Mielnichuk N."/>
            <person name="Miskei M."/>
            <person name="Molnar A.P."/>
            <person name="Mule G."/>
            <person name="Ngan C.Y."/>
            <person name="Orejas M."/>
            <person name="Orosz E."/>
            <person name="Ouedraogo J.P."/>
            <person name="Overkamp K.M."/>
            <person name="Park H.-S."/>
            <person name="Perrone G."/>
            <person name="Piumi F."/>
            <person name="Punt P.J."/>
            <person name="Ram A.F."/>
            <person name="Ramon A."/>
            <person name="Rauscher S."/>
            <person name="Record E."/>
            <person name="Riano-Pachon D.M."/>
            <person name="Robert V."/>
            <person name="Roehrig J."/>
            <person name="Ruller R."/>
            <person name="Salamov A."/>
            <person name="Salih N.S."/>
            <person name="Samson R.A."/>
            <person name="Sandor E."/>
            <person name="Sanguinetti M."/>
            <person name="Schuetze T."/>
            <person name="Sepcic K."/>
            <person name="Shelest E."/>
            <person name="Sherlock G."/>
            <person name="Sophianopoulou V."/>
            <person name="Squina F.M."/>
            <person name="Sun H."/>
            <person name="Susca A."/>
            <person name="Todd R.B."/>
            <person name="Tsang A."/>
            <person name="Unkles S.E."/>
            <person name="van de Wiele N."/>
            <person name="van Rossen-Uffink D."/>
            <person name="Oliveira J.V."/>
            <person name="Vesth T.C."/>
            <person name="Visser J."/>
            <person name="Yu J.-H."/>
            <person name="Zhou M."/>
            <person name="Andersen M.R."/>
            <person name="Archer D.B."/>
            <person name="Baker S.E."/>
            <person name="Benoit I."/>
            <person name="Brakhage A.A."/>
            <person name="Braus G.H."/>
            <person name="Fischer R."/>
            <person name="Frisvad J.C."/>
            <person name="Goldman G.H."/>
            <person name="Houbraken J."/>
            <person name="Oakley B."/>
            <person name="Pocsi I."/>
            <person name="Scazzocchio C."/>
            <person name="Seiboth B."/>
            <person name="vanKuyk P.A."/>
            <person name="Wortman J."/>
            <person name="Dyer P.S."/>
            <person name="Grigoriev I.V."/>
        </authorList>
    </citation>
    <scope>NUCLEOTIDE SEQUENCE [LARGE SCALE GENOMIC DNA]</scope>
    <source>
        <strain evidence="4">CBS 506.65</strain>
    </source>
</reference>
<dbReference type="GO" id="GO:0046983">
    <property type="term" value="F:protein dimerization activity"/>
    <property type="evidence" value="ECO:0007669"/>
    <property type="project" value="InterPro"/>
</dbReference>
<dbReference type="InterPro" id="IPR036638">
    <property type="entry name" value="HLH_DNA-bd_sf"/>
</dbReference>
<dbReference type="RefSeq" id="XP_022579377.1">
    <property type="nucleotide sequence ID" value="XM_022729652.1"/>
</dbReference>
<dbReference type="AlphaFoldDB" id="A0A1L9SCQ0"/>
<evidence type="ECO:0000313" key="3">
    <source>
        <dbReference type="EMBL" id="OJJ44867.1"/>
    </source>
</evidence>
<feature type="compositionally biased region" description="Basic and acidic residues" evidence="1">
    <location>
        <begin position="611"/>
        <end position="621"/>
    </location>
</feature>
<gene>
    <name evidence="3" type="ORF">ASPZODRAFT_70237</name>
</gene>
<dbReference type="PROSITE" id="PS50888">
    <property type="entry name" value="BHLH"/>
    <property type="match status" value="1"/>
</dbReference>
<dbReference type="Proteomes" id="UP000184188">
    <property type="component" value="Unassembled WGS sequence"/>
</dbReference>
<dbReference type="Pfam" id="PF00010">
    <property type="entry name" value="HLH"/>
    <property type="match status" value="1"/>
</dbReference>
<evidence type="ECO:0000313" key="4">
    <source>
        <dbReference type="Proteomes" id="UP000184188"/>
    </source>
</evidence>
<feature type="compositionally biased region" description="Polar residues" evidence="1">
    <location>
        <begin position="313"/>
        <end position="332"/>
    </location>
</feature>
<feature type="region of interest" description="Disordered" evidence="1">
    <location>
        <begin position="595"/>
        <end position="626"/>
    </location>
</feature>
<name>A0A1L9SCQ0_9EURO</name>
<accession>A0A1L9SCQ0</accession>
<dbReference type="EMBL" id="KV878346">
    <property type="protein sequence ID" value="OJJ44867.1"/>
    <property type="molecule type" value="Genomic_DNA"/>
</dbReference>
<feature type="region of interest" description="Disordered" evidence="1">
    <location>
        <begin position="309"/>
        <end position="374"/>
    </location>
</feature>
<dbReference type="CDD" id="cd11392">
    <property type="entry name" value="bHLH_ScPHO4_like"/>
    <property type="match status" value="1"/>
</dbReference>
<evidence type="ECO:0000259" key="2">
    <source>
        <dbReference type="PROSITE" id="PS50888"/>
    </source>
</evidence>
<feature type="domain" description="BHLH" evidence="2">
    <location>
        <begin position="565"/>
        <end position="642"/>
    </location>
</feature>
<dbReference type="SUPFAM" id="SSF47459">
    <property type="entry name" value="HLH, helix-loop-helix DNA-binding domain"/>
    <property type="match status" value="1"/>
</dbReference>
<dbReference type="STRING" id="1073090.A0A1L9SCQ0"/>
<proteinExistence type="predicted"/>
<feature type="region of interest" description="Disordered" evidence="1">
    <location>
        <begin position="112"/>
        <end position="147"/>
    </location>
</feature>